<dbReference type="AlphaFoldDB" id="A0A841CWE2"/>
<feature type="region of interest" description="Disordered" evidence="5">
    <location>
        <begin position="1"/>
        <end position="29"/>
    </location>
</feature>
<name>A0A841CWE2_PLAVE</name>
<reference evidence="7 8" key="1">
    <citation type="submission" date="2020-08" db="EMBL/GenBank/DDBJ databases">
        <title>Genomic Encyclopedia of Type Strains, Phase III (KMG-III): the genomes of soil and plant-associated and newly described type strains.</title>
        <authorList>
            <person name="Whitman W."/>
        </authorList>
    </citation>
    <scope>NUCLEOTIDE SEQUENCE [LARGE SCALE GENOMIC DNA]</scope>
    <source>
        <strain evidence="7 8">CECT 3303</strain>
    </source>
</reference>
<dbReference type="PROSITE" id="PS50893">
    <property type="entry name" value="ABC_TRANSPORTER_2"/>
    <property type="match status" value="1"/>
</dbReference>
<protein>
    <submittedName>
        <fullName evidence="7">Iron complex transport system ATP-binding protein</fullName>
    </submittedName>
</protein>
<keyword evidence="4" id="KW-1278">Translocase</keyword>
<dbReference type="Proteomes" id="UP000562352">
    <property type="component" value="Unassembled WGS sequence"/>
</dbReference>
<feature type="domain" description="ABC transporter" evidence="6">
    <location>
        <begin position="32"/>
        <end position="267"/>
    </location>
</feature>
<dbReference type="SUPFAM" id="SSF52540">
    <property type="entry name" value="P-loop containing nucleoside triphosphate hydrolases"/>
    <property type="match status" value="1"/>
</dbReference>
<dbReference type="RefSeq" id="WP_338047592.1">
    <property type="nucleotide sequence ID" value="NZ_JACHJJ010000002.1"/>
</dbReference>
<evidence type="ECO:0000256" key="3">
    <source>
        <dbReference type="ARBA" id="ARBA00022840"/>
    </source>
</evidence>
<dbReference type="Gene3D" id="3.40.50.300">
    <property type="entry name" value="P-loop containing nucleotide triphosphate hydrolases"/>
    <property type="match status" value="1"/>
</dbReference>
<dbReference type="SMART" id="SM00382">
    <property type="entry name" value="AAA"/>
    <property type="match status" value="1"/>
</dbReference>
<evidence type="ECO:0000256" key="5">
    <source>
        <dbReference type="SAM" id="MobiDB-lite"/>
    </source>
</evidence>
<organism evidence="7 8">
    <name type="scientific">Planomonospora venezuelensis</name>
    <dbReference type="NCBI Taxonomy" id="1999"/>
    <lineage>
        <taxon>Bacteria</taxon>
        <taxon>Bacillati</taxon>
        <taxon>Actinomycetota</taxon>
        <taxon>Actinomycetes</taxon>
        <taxon>Streptosporangiales</taxon>
        <taxon>Streptosporangiaceae</taxon>
        <taxon>Planomonospora</taxon>
    </lineage>
</organism>
<keyword evidence="8" id="KW-1185">Reference proteome</keyword>
<evidence type="ECO:0000313" key="8">
    <source>
        <dbReference type="Proteomes" id="UP000562352"/>
    </source>
</evidence>
<dbReference type="InterPro" id="IPR003439">
    <property type="entry name" value="ABC_transporter-like_ATP-bd"/>
</dbReference>
<evidence type="ECO:0000256" key="1">
    <source>
        <dbReference type="ARBA" id="ARBA00022448"/>
    </source>
</evidence>
<dbReference type="GO" id="GO:0005524">
    <property type="term" value="F:ATP binding"/>
    <property type="evidence" value="ECO:0007669"/>
    <property type="project" value="UniProtKB-KW"/>
</dbReference>
<evidence type="ECO:0000256" key="4">
    <source>
        <dbReference type="ARBA" id="ARBA00022967"/>
    </source>
</evidence>
<dbReference type="PANTHER" id="PTHR42794">
    <property type="entry name" value="HEMIN IMPORT ATP-BINDING PROTEIN HMUV"/>
    <property type="match status" value="1"/>
</dbReference>
<dbReference type="Pfam" id="PF00005">
    <property type="entry name" value="ABC_tran"/>
    <property type="match status" value="1"/>
</dbReference>
<dbReference type="CDD" id="cd03214">
    <property type="entry name" value="ABC_Iron-Siderophores_B12_Hemin"/>
    <property type="match status" value="1"/>
</dbReference>
<dbReference type="InterPro" id="IPR003593">
    <property type="entry name" value="AAA+_ATPase"/>
</dbReference>
<evidence type="ECO:0000313" key="7">
    <source>
        <dbReference type="EMBL" id="MBB5961629.1"/>
    </source>
</evidence>
<dbReference type="InterPro" id="IPR017871">
    <property type="entry name" value="ABC_transporter-like_CS"/>
</dbReference>
<keyword evidence="2" id="KW-0547">Nucleotide-binding</keyword>
<dbReference type="InterPro" id="IPR027417">
    <property type="entry name" value="P-loop_NTPase"/>
</dbReference>
<proteinExistence type="predicted"/>
<dbReference type="FunFam" id="3.40.50.300:FF:000134">
    <property type="entry name" value="Iron-enterobactin ABC transporter ATP-binding protein"/>
    <property type="match status" value="1"/>
</dbReference>
<dbReference type="PROSITE" id="PS00211">
    <property type="entry name" value="ABC_TRANSPORTER_1"/>
    <property type="match status" value="1"/>
</dbReference>
<feature type="compositionally biased region" description="Low complexity" evidence="5">
    <location>
        <begin position="1"/>
        <end position="13"/>
    </location>
</feature>
<keyword evidence="1" id="KW-0813">Transport</keyword>
<dbReference type="EMBL" id="JACHJJ010000002">
    <property type="protein sequence ID" value="MBB5961629.1"/>
    <property type="molecule type" value="Genomic_DNA"/>
</dbReference>
<dbReference type="PANTHER" id="PTHR42794:SF1">
    <property type="entry name" value="HEMIN IMPORT ATP-BINDING PROTEIN HMUV"/>
    <property type="match status" value="1"/>
</dbReference>
<evidence type="ECO:0000259" key="6">
    <source>
        <dbReference type="PROSITE" id="PS50893"/>
    </source>
</evidence>
<accession>A0A841CWE2</accession>
<sequence length="287" mass="30414">MSRTSRGRASGSAEPPARGADPPGGEGTASRIRARDLSVALDGRTVLSGVALDVRAGDWLAVIGANGAGKSTLLKAVAGVLPCSGEVLIDDTPVRRLRPRERARLLAYAPQSPALPPDMTVFDYALLGRTPYIPYLGRESRHDREATASVLERLDLAPFAARALGHLSGGERQRVVLARALVQQAPVLLLDEPTTALDLGHQQQVLELVDRLRLADGLTVVTTLHDLSVAGQYADSMMLVSAGRVAASGTPADVLTEELIDEHFGARVRIGTGPDGRPGVHLERPCR</sequence>
<gene>
    <name evidence="7" type="ORF">FHS22_000886</name>
</gene>
<dbReference type="GO" id="GO:0016887">
    <property type="term" value="F:ATP hydrolysis activity"/>
    <property type="evidence" value="ECO:0007669"/>
    <property type="project" value="InterPro"/>
</dbReference>
<keyword evidence="3 7" id="KW-0067">ATP-binding</keyword>
<comment type="caution">
    <text evidence="7">The sequence shown here is derived from an EMBL/GenBank/DDBJ whole genome shotgun (WGS) entry which is preliminary data.</text>
</comment>
<evidence type="ECO:0000256" key="2">
    <source>
        <dbReference type="ARBA" id="ARBA00022741"/>
    </source>
</evidence>